<dbReference type="GO" id="GO:0008784">
    <property type="term" value="F:alanine racemase activity"/>
    <property type="evidence" value="ECO:0007669"/>
    <property type="project" value="UniProtKB-EC"/>
</dbReference>
<dbReference type="Proteomes" id="UP001446032">
    <property type="component" value="Unassembled WGS sequence"/>
</dbReference>
<keyword evidence="4" id="KW-0413">Isomerase</keyword>
<name>A0ABV1AJU1_9FIRM</name>
<dbReference type="EC" id="5.1.1.1" evidence="4"/>
<dbReference type="Gene3D" id="2.40.37.10">
    <property type="entry name" value="Lyase, Ornithine Decarboxylase, Chain A, domain 1"/>
    <property type="match status" value="1"/>
</dbReference>
<proteinExistence type="predicted"/>
<gene>
    <name evidence="4" type="ORF">WMO75_08800</name>
</gene>
<dbReference type="InterPro" id="IPR009006">
    <property type="entry name" value="Ala_racemase/Decarboxylase_C"/>
</dbReference>
<dbReference type="RefSeq" id="WP_173905570.1">
    <property type="nucleotide sequence ID" value="NZ_JBBMEI010000023.1"/>
</dbReference>
<evidence type="ECO:0000256" key="1">
    <source>
        <dbReference type="ARBA" id="ARBA00001933"/>
    </source>
</evidence>
<dbReference type="SUPFAM" id="SSF51419">
    <property type="entry name" value="PLP-binding barrel"/>
    <property type="match status" value="1"/>
</dbReference>
<evidence type="ECO:0000256" key="2">
    <source>
        <dbReference type="ARBA" id="ARBA00022898"/>
    </source>
</evidence>
<dbReference type="Pfam" id="PF00278">
    <property type="entry name" value="Orn_DAP_Arg_deC"/>
    <property type="match status" value="1"/>
</dbReference>
<evidence type="ECO:0000313" key="4">
    <source>
        <dbReference type="EMBL" id="MEQ2358429.1"/>
    </source>
</evidence>
<evidence type="ECO:0000313" key="5">
    <source>
        <dbReference type="Proteomes" id="UP001446032"/>
    </source>
</evidence>
<dbReference type="InterPro" id="IPR029066">
    <property type="entry name" value="PLP-binding_barrel"/>
</dbReference>
<dbReference type="EMBL" id="JBBMEI010000023">
    <property type="protein sequence ID" value="MEQ2358429.1"/>
    <property type="molecule type" value="Genomic_DNA"/>
</dbReference>
<feature type="domain" description="Orn/DAP/Arg decarboxylase 2 C-terminal" evidence="3">
    <location>
        <begin position="141"/>
        <end position="346"/>
    </location>
</feature>
<accession>A0ABV1AJU1</accession>
<reference evidence="4 5" key="1">
    <citation type="submission" date="2024-03" db="EMBL/GenBank/DDBJ databases">
        <title>Human intestinal bacterial collection.</title>
        <authorList>
            <person name="Pauvert C."/>
            <person name="Hitch T.C.A."/>
            <person name="Clavel T."/>
        </authorList>
    </citation>
    <scope>NUCLEOTIDE SEQUENCE [LARGE SCALE GENOMIC DNA]</scope>
    <source>
        <strain evidence="4 5">CLA-AA-H95</strain>
    </source>
</reference>
<keyword evidence="2" id="KW-0663">Pyridoxal phosphate</keyword>
<evidence type="ECO:0000259" key="3">
    <source>
        <dbReference type="Pfam" id="PF00278"/>
    </source>
</evidence>
<protein>
    <submittedName>
        <fullName evidence="4">Alanine racemase</fullName>
        <ecNumber evidence="4">5.1.1.1</ecNumber>
    </submittedName>
</protein>
<dbReference type="PANTHER" id="PTHR43727:SF2">
    <property type="entry name" value="GROUP IV DECARBOXYLASE"/>
    <property type="match status" value="1"/>
</dbReference>
<sequence length="391" mass="44764">MQTNELKKAAEFGTPLYVFHEEELQETTRRFQNTLGKVAGLCYAMKANPFLVKVMEPIVDRIEVCSMGEFAICEEQGVAPEKILVSGVLKKAEKLNAVLDKYGNSCMYTAESLQQFELLKNWSAEHRQEISVFPRLTSGNQFGMDQKTIEELIENRQNYPFLKIRGIHYFSGTQKRSVGKIQKELEKLDVFLTELKQKYDFEPEELEYGPGMPVPYFDPSKAIGDDGLLELVQTLEQMNFSGRVTLEMGRAFAADCGYYLTKIMDVKSSDDRNYCITDGGIHQLNYDGQIRGMYEPPMEVLAEERQGEQKNWTICGSLCTVNDIMVQKLPLTDPKPGDVLVFKKTGAYSCMEGMLLFLSHSLPKIMLYNNTDGFRQVRKAYKTYKWNMEEK</sequence>
<organism evidence="4 5">
    <name type="scientific">Blautia intestinihominis</name>
    <dbReference type="NCBI Taxonomy" id="3133152"/>
    <lineage>
        <taxon>Bacteria</taxon>
        <taxon>Bacillati</taxon>
        <taxon>Bacillota</taxon>
        <taxon>Clostridia</taxon>
        <taxon>Lachnospirales</taxon>
        <taxon>Lachnospiraceae</taxon>
        <taxon>Blautia</taxon>
    </lineage>
</organism>
<dbReference type="SUPFAM" id="SSF50621">
    <property type="entry name" value="Alanine racemase C-terminal domain-like"/>
    <property type="match status" value="1"/>
</dbReference>
<dbReference type="InterPro" id="IPR022643">
    <property type="entry name" value="De-COase2_C"/>
</dbReference>
<dbReference type="Gene3D" id="3.20.20.10">
    <property type="entry name" value="Alanine racemase"/>
    <property type="match status" value="1"/>
</dbReference>
<comment type="cofactor">
    <cofactor evidence="1">
        <name>pyridoxal 5'-phosphate</name>
        <dbReference type="ChEBI" id="CHEBI:597326"/>
    </cofactor>
</comment>
<keyword evidence="5" id="KW-1185">Reference proteome</keyword>
<dbReference type="PANTHER" id="PTHR43727">
    <property type="entry name" value="DIAMINOPIMELATE DECARBOXYLASE"/>
    <property type="match status" value="1"/>
</dbReference>
<comment type="caution">
    <text evidence="4">The sequence shown here is derived from an EMBL/GenBank/DDBJ whole genome shotgun (WGS) entry which is preliminary data.</text>
</comment>